<gene>
    <name evidence="2" type="ORF">DU484_18100</name>
    <name evidence="1" type="ORF">DU500_01140</name>
</gene>
<dbReference type="PANTHER" id="PTHR39328:SF1">
    <property type="entry name" value="BLL2871 PROTEIN"/>
    <property type="match status" value="1"/>
</dbReference>
<dbReference type="Pfam" id="PF06267">
    <property type="entry name" value="DUF1028"/>
    <property type="match status" value="1"/>
</dbReference>
<evidence type="ECO:0000313" key="4">
    <source>
        <dbReference type="Proteomes" id="UP000253273"/>
    </source>
</evidence>
<dbReference type="EMBL" id="CP031150">
    <property type="protein sequence ID" value="AXG05140.1"/>
    <property type="molecule type" value="Genomic_DNA"/>
</dbReference>
<dbReference type="KEGG" id="haj:DU500_01140"/>
<dbReference type="InterPro" id="IPR029055">
    <property type="entry name" value="Ntn_hydrolases_N"/>
</dbReference>
<dbReference type="AlphaFoldDB" id="A0A345EHE0"/>
<dbReference type="Gene3D" id="3.60.20.10">
    <property type="entry name" value="Glutamine Phosphoribosylpyrophosphate, subunit 1, domain 1"/>
    <property type="match status" value="1"/>
</dbReference>
<organism evidence="2 3">
    <name type="scientific">Haloplanus rubicundus</name>
    <dbReference type="NCBI Taxonomy" id="1547898"/>
    <lineage>
        <taxon>Archaea</taxon>
        <taxon>Methanobacteriati</taxon>
        <taxon>Methanobacteriota</taxon>
        <taxon>Stenosarchaea group</taxon>
        <taxon>Halobacteria</taxon>
        <taxon>Halobacteriales</taxon>
        <taxon>Haloferacaceae</taxon>
        <taxon>Haloplanus</taxon>
    </lineage>
</organism>
<dbReference type="InterPro" id="IPR010430">
    <property type="entry name" value="DUF1028"/>
</dbReference>
<dbReference type="PANTHER" id="PTHR39328">
    <property type="entry name" value="BLL2871 PROTEIN"/>
    <property type="match status" value="1"/>
</dbReference>
<accession>A0A345DYW8</accession>
<proteinExistence type="predicted"/>
<evidence type="ECO:0000313" key="3">
    <source>
        <dbReference type="Proteomes" id="UP000252985"/>
    </source>
</evidence>
<dbReference type="EMBL" id="CP031148">
    <property type="protein sequence ID" value="AXG11612.1"/>
    <property type="molecule type" value="Genomic_DNA"/>
</dbReference>
<accession>A0A345EHE0</accession>
<reference evidence="1 4" key="2">
    <citation type="submission" date="2018-07" db="EMBL/GenBank/DDBJ databases">
        <title>Genome sequences of Haloplanus sp. CBA1113.</title>
        <authorList>
            <person name="Kim Y.B."/>
            <person name="Roh S.W."/>
        </authorList>
    </citation>
    <scope>NUCLEOTIDE SEQUENCE [LARGE SCALE GENOMIC DNA]</scope>
    <source>
        <strain evidence="1 4">CBA1113</strain>
    </source>
</reference>
<protein>
    <submittedName>
        <fullName evidence="2">DUF1028 domain-containing protein</fullName>
    </submittedName>
</protein>
<dbReference type="Proteomes" id="UP000252985">
    <property type="component" value="Chromosome"/>
</dbReference>
<name>A0A345EHE0_9EURY</name>
<keyword evidence="4" id="KW-1185">Reference proteome</keyword>
<sequence length="254" mass="26239">MMPMVGTGTTGSIVLASDVRARRPRHDAFASGTRPPTMTYSICVRERASDGWRFGVAAAARVPAVGGVCPHASDAGAVAVAGVTDADVGTRILDAVADGHRIDDAIDAMAAEEGATHRQIHGVGVESAGAHTGADCQPVAADRVGDGYTVGGTAMADEVVLDALERGYAENERDAPLVRRLLTALAAGERAGGDGRDLPVGSAAVVVRTGDGGDPLHHDLRVDASETPVADLRDTYRQAKRGYEAAVERYTENS</sequence>
<dbReference type="KEGG" id="haq:DU484_18100"/>
<dbReference type="Proteomes" id="UP000253273">
    <property type="component" value="Chromosome"/>
</dbReference>
<evidence type="ECO:0000313" key="1">
    <source>
        <dbReference type="EMBL" id="AXG05140.1"/>
    </source>
</evidence>
<dbReference type="SUPFAM" id="SSF56235">
    <property type="entry name" value="N-terminal nucleophile aminohydrolases (Ntn hydrolases)"/>
    <property type="match status" value="1"/>
</dbReference>
<evidence type="ECO:0000313" key="2">
    <source>
        <dbReference type="EMBL" id="AXG11612.1"/>
    </source>
</evidence>
<reference evidence="2 3" key="1">
    <citation type="submission" date="2018-07" db="EMBL/GenBank/DDBJ databases">
        <title>Genome sequences of Haloplanus sp. CBA1112.</title>
        <authorList>
            <person name="Kim Y.B."/>
            <person name="Roh S.W."/>
        </authorList>
    </citation>
    <scope>NUCLEOTIDE SEQUENCE [LARGE SCALE GENOMIC DNA]</scope>
    <source>
        <strain evidence="2 3">CBA1112</strain>
    </source>
</reference>